<accession>A0A7C8ZEX6</accession>
<proteinExistence type="predicted"/>
<keyword evidence="1" id="KW-0472">Membrane</keyword>
<protein>
    <submittedName>
        <fullName evidence="2">Uncharacterized protein</fullName>
    </submittedName>
</protein>
<feature type="transmembrane region" description="Helical" evidence="1">
    <location>
        <begin position="51"/>
        <end position="72"/>
    </location>
</feature>
<keyword evidence="1" id="KW-0812">Transmembrane</keyword>
<evidence type="ECO:0000313" key="2">
    <source>
        <dbReference type="EMBL" id="MBA4640691.1"/>
    </source>
</evidence>
<dbReference type="EMBL" id="GISG01120218">
    <property type="protein sequence ID" value="MBA4640692.1"/>
    <property type="molecule type" value="Transcribed_RNA"/>
</dbReference>
<name>A0A7C8ZEX6_OPUST</name>
<dbReference type="EMBL" id="GISG01120215">
    <property type="protein sequence ID" value="MBA4640691.1"/>
    <property type="molecule type" value="Transcribed_RNA"/>
</dbReference>
<organism evidence="2">
    <name type="scientific">Opuntia streptacantha</name>
    <name type="common">Prickly pear cactus</name>
    <name type="synonym">Opuntia cardona</name>
    <dbReference type="NCBI Taxonomy" id="393608"/>
    <lineage>
        <taxon>Eukaryota</taxon>
        <taxon>Viridiplantae</taxon>
        <taxon>Streptophyta</taxon>
        <taxon>Embryophyta</taxon>
        <taxon>Tracheophyta</taxon>
        <taxon>Spermatophyta</taxon>
        <taxon>Magnoliopsida</taxon>
        <taxon>eudicotyledons</taxon>
        <taxon>Gunneridae</taxon>
        <taxon>Pentapetalae</taxon>
        <taxon>Caryophyllales</taxon>
        <taxon>Cactineae</taxon>
        <taxon>Cactaceae</taxon>
        <taxon>Opuntioideae</taxon>
        <taxon>Opuntia</taxon>
    </lineage>
</organism>
<evidence type="ECO:0000256" key="1">
    <source>
        <dbReference type="SAM" id="Phobius"/>
    </source>
</evidence>
<sequence>MAFAGLIDHWLCCSSDNGAANLCYMFMLITVAYIMSGVFQGEMEGKSSSKLFYMFFFSSICVLYYFSCYVAIKLSLPFFQDMTSCLLLFLGKMKRSVSVKCEYALFNAYPS</sequence>
<keyword evidence="1" id="KW-1133">Transmembrane helix</keyword>
<reference evidence="2" key="2">
    <citation type="submission" date="2020-07" db="EMBL/GenBank/DDBJ databases">
        <authorList>
            <person name="Vera ALvarez R."/>
            <person name="Arias-Moreno D.M."/>
            <person name="Jimenez-Jacinto V."/>
            <person name="Jimenez-Bremont J.F."/>
            <person name="Swaminathan K."/>
            <person name="Moose S.P."/>
            <person name="Guerrero-Gonzalez M.L."/>
            <person name="Marino-Ramirez L."/>
            <person name="Landsman D."/>
            <person name="Rodriguez-Kessler M."/>
            <person name="Delgado-Sanchez P."/>
        </authorList>
    </citation>
    <scope>NUCLEOTIDE SEQUENCE</scope>
    <source>
        <tissue evidence="2">Cladode</tissue>
    </source>
</reference>
<dbReference type="AlphaFoldDB" id="A0A7C8ZEX6"/>
<feature type="transmembrane region" description="Helical" evidence="1">
    <location>
        <begin position="19"/>
        <end position="39"/>
    </location>
</feature>
<reference evidence="2" key="1">
    <citation type="journal article" date="2013" name="J. Plant Res.">
        <title>Effect of fungi and light on seed germination of three Opuntia species from semiarid lands of central Mexico.</title>
        <authorList>
            <person name="Delgado-Sanchez P."/>
            <person name="Jimenez-Bremont J.F."/>
            <person name="Guerrero-Gonzalez Mde L."/>
            <person name="Flores J."/>
        </authorList>
    </citation>
    <scope>NUCLEOTIDE SEQUENCE</scope>
    <source>
        <tissue evidence="2">Cladode</tissue>
    </source>
</reference>